<keyword evidence="1" id="KW-0813">Transport</keyword>
<accession>A0A147HQX1</accession>
<keyword evidence="6" id="KW-0472">Membrane</keyword>
<keyword evidence="3" id="KW-0201">Cytochrome c-type biogenesis</keyword>
<keyword evidence="4" id="KW-0067">ATP-binding</keyword>
<dbReference type="Gene3D" id="3.40.50.300">
    <property type="entry name" value="P-loop containing nucleotide triphosphate hydrolases"/>
    <property type="match status" value="1"/>
</dbReference>
<feature type="domain" description="ABC transporter" evidence="7">
    <location>
        <begin position="20"/>
        <end position="63"/>
    </location>
</feature>
<dbReference type="AlphaFoldDB" id="A0A147HQX1"/>
<evidence type="ECO:0000313" key="9">
    <source>
        <dbReference type="Proteomes" id="UP000072867"/>
    </source>
</evidence>
<sequence>MILELNRVACARGGRLLFAGLSLSLAAGEAAIVTGPNGIGKSSLLRLAAGLIAPFEGRVTRSGR</sequence>
<comment type="caution">
    <text evidence="8">The sequence shown here is derived from an EMBL/GenBank/DDBJ whole genome shotgun (WGS) entry which is preliminary data.</text>
</comment>
<evidence type="ECO:0000256" key="4">
    <source>
        <dbReference type="ARBA" id="ARBA00022840"/>
    </source>
</evidence>
<keyword evidence="2" id="KW-0547">Nucleotide-binding</keyword>
<dbReference type="GO" id="GO:0022857">
    <property type="term" value="F:transmembrane transporter activity"/>
    <property type="evidence" value="ECO:0007669"/>
    <property type="project" value="InterPro"/>
</dbReference>
<gene>
    <name evidence="8" type="ORF">NS319_19390</name>
</gene>
<dbReference type="RefSeq" id="WP_153003212.1">
    <property type="nucleotide sequence ID" value="NZ_LDTD01000253.1"/>
</dbReference>
<dbReference type="GO" id="GO:0016887">
    <property type="term" value="F:ATP hydrolysis activity"/>
    <property type="evidence" value="ECO:0007669"/>
    <property type="project" value="InterPro"/>
</dbReference>
<organism evidence="8 9">
    <name type="scientific">Sphingomonas sanguinis</name>
    <dbReference type="NCBI Taxonomy" id="33051"/>
    <lineage>
        <taxon>Bacteria</taxon>
        <taxon>Pseudomonadati</taxon>
        <taxon>Pseudomonadota</taxon>
        <taxon>Alphaproteobacteria</taxon>
        <taxon>Sphingomonadales</taxon>
        <taxon>Sphingomonadaceae</taxon>
        <taxon>Sphingomonas</taxon>
    </lineage>
</organism>
<dbReference type="PANTHER" id="PTHR43499">
    <property type="entry name" value="ABC TRANSPORTER I FAMILY MEMBER 1"/>
    <property type="match status" value="1"/>
</dbReference>
<keyword evidence="5" id="KW-1278">Translocase</keyword>
<proteinExistence type="predicted"/>
<feature type="non-terminal residue" evidence="8">
    <location>
        <position position="64"/>
    </location>
</feature>
<evidence type="ECO:0000256" key="3">
    <source>
        <dbReference type="ARBA" id="ARBA00022748"/>
    </source>
</evidence>
<reference evidence="8 9" key="1">
    <citation type="journal article" date="2016" name="Front. Microbiol.">
        <title>Genomic Resource of Rice Seed Associated Bacteria.</title>
        <authorList>
            <person name="Midha S."/>
            <person name="Bansal K."/>
            <person name="Sharma S."/>
            <person name="Kumar N."/>
            <person name="Patil P.P."/>
            <person name="Chaudhry V."/>
            <person name="Patil P.B."/>
        </authorList>
    </citation>
    <scope>NUCLEOTIDE SEQUENCE [LARGE SCALE GENOMIC DNA]</scope>
    <source>
        <strain evidence="8 9">NS319</strain>
    </source>
</reference>
<dbReference type="InterPro" id="IPR003439">
    <property type="entry name" value="ABC_transporter-like_ATP-bd"/>
</dbReference>
<protein>
    <submittedName>
        <fullName evidence="8">Cytochrome C biogenesis protein CcmA</fullName>
    </submittedName>
</protein>
<evidence type="ECO:0000256" key="2">
    <source>
        <dbReference type="ARBA" id="ARBA00022741"/>
    </source>
</evidence>
<evidence type="ECO:0000256" key="1">
    <source>
        <dbReference type="ARBA" id="ARBA00022448"/>
    </source>
</evidence>
<evidence type="ECO:0000256" key="5">
    <source>
        <dbReference type="ARBA" id="ARBA00022967"/>
    </source>
</evidence>
<dbReference type="GO" id="GO:0017004">
    <property type="term" value="P:cytochrome complex assembly"/>
    <property type="evidence" value="ECO:0007669"/>
    <property type="project" value="UniProtKB-KW"/>
</dbReference>
<dbReference type="Proteomes" id="UP000072867">
    <property type="component" value="Unassembled WGS sequence"/>
</dbReference>
<dbReference type="GO" id="GO:0005524">
    <property type="term" value="F:ATP binding"/>
    <property type="evidence" value="ECO:0007669"/>
    <property type="project" value="UniProtKB-KW"/>
</dbReference>
<dbReference type="InterPro" id="IPR005895">
    <property type="entry name" value="ABC_transptr_haem_export_CcmA"/>
</dbReference>
<dbReference type="InterPro" id="IPR027417">
    <property type="entry name" value="P-loop_NTPase"/>
</dbReference>
<dbReference type="PANTHER" id="PTHR43499:SF1">
    <property type="entry name" value="ABC TRANSPORTER I FAMILY MEMBER 1"/>
    <property type="match status" value="1"/>
</dbReference>
<name>A0A147HQX1_9SPHN</name>
<dbReference type="STRING" id="33051.SB4_03855"/>
<dbReference type="Pfam" id="PF00005">
    <property type="entry name" value="ABC_tran"/>
    <property type="match status" value="1"/>
</dbReference>
<dbReference type="SUPFAM" id="SSF52540">
    <property type="entry name" value="P-loop containing nucleoside triphosphate hydrolases"/>
    <property type="match status" value="1"/>
</dbReference>
<evidence type="ECO:0000313" key="8">
    <source>
        <dbReference type="EMBL" id="KTT62839.1"/>
    </source>
</evidence>
<evidence type="ECO:0000256" key="6">
    <source>
        <dbReference type="ARBA" id="ARBA00023136"/>
    </source>
</evidence>
<dbReference type="EMBL" id="LDTD01000253">
    <property type="protein sequence ID" value="KTT62839.1"/>
    <property type="molecule type" value="Genomic_DNA"/>
</dbReference>
<evidence type="ECO:0000259" key="7">
    <source>
        <dbReference type="Pfam" id="PF00005"/>
    </source>
</evidence>